<dbReference type="EMBL" id="FRFG01000037">
    <property type="protein sequence ID" value="SHO57374.1"/>
    <property type="molecule type" value="Genomic_DNA"/>
</dbReference>
<evidence type="ECO:0000259" key="2">
    <source>
        <dbReference type="Pfam" id="PF20434"/>
    </source>
</evidence>
<evidence type="ECO:0000313" key="4">
    <source>
        <dbReference type="Proteomes" id="UP000184600"/>
    </source>
</evidence>
<organism evidence="3 4">
    <name type="scientific">Vibrio quintilis</name>
    <dbReference type="NCBI Taxonomy" id="1117707"/>
    <lineage>
        <taxon>Bacteria</taxon>
        <taxon>Pseudomonadati</taxon>
        <taxon>Pseudomonadota</taxon>
        <taxon>Gammaproteobacteria</taxon>
        <taxon>Vibrionales</taxon>
        <taxon>Vibrionaceae</taxon>
        <taxon>Vibrio</taxon>
    </lineage>
</organism>
<protein>
    <submittedName>
        <fullName evidence="3">Carboxylesterase NlhH</fullName>
        <ecNumber evidence="3">3.1.1.1</ecNumber>
    </submittedName>
</protein>
<proteinExistence type="predicted"/>
<feature type="domain" description="BD-FAE-like" evidence="2">
    <location>
        <begin position="75"/>
        <end position="282"/>
    </location>
</feature>
<name>A0A1M7YXQ1_9VIBR</name>
<keyword evidence="4" id="KW-1185">Reference proteome</keyword>
<dbReference type="AlphaFoldDB" id="A0A1M7YXQ1"/>
<dbReference type="PANTHER" id="PTHR48081:SF13">
    <property type="entry name" value="ALPHA_BETA HYDROLASE"/>
    <property type="match status" value="1"/>
</dbReference>
<dbReference type="EC" id="3.1.1.1" evidence="3"/>
<dbReference type="RefSeq" id="WP_083601665.1">
    <property type="nucleotide sequence ID" value="NZ_AP024898.1"/>
</dbReference>
<gene>
    <name evidence="3" type="primary">nlhH</name>
    <name evidence="3" type="ORF">VQ7734_03143</name>
</gene>
<evidence type="ECO:0000256" key="1">
    <source>
        <dbReference type="ARBA" id="ARBA00022801"/>
    </source>
</evidence>
<keyword evidence="1 3" id="KW-0378">Hydrolase</keyword>
<dbReference type="PANTHER" id="PTHR48081">
    <property type="entry name" value="AB HYDROLASE SUPERFAMILY PROTEIN C4A8.06C"/>
    <property type="match status" value="1"/>
</dbReference>
<evidence type="ECO:0000313" key="3">
    <source>
        <dbReference type="EMBL" id="SHO57374.1"/>
    </source>
</evidence>
<dbReference type="InterPro" id="IPR029058">
    <property type="entry name" value="AB_hydrolase_fold"/>
</dbReference>
<reference evidence="4" key="1">
    <citation type="submission" date="2016-12" db="EMBL/GenBank/DDBJ databases">
        <authorList>
            <person name="Rodrigo-Torres L."/>
            <person name="Arahal R.D."/>
            <person name="Lucena T."/>
        </authorList>
    </citation>
    <scope>NUCLEOTIDE SEQUENCE [LARGE SCALE GENOMIC DNA]</scope>
</reference>
<dbReference type="STRING" id="1117707.VQ7734_03143"/>
<dbReference type="GO" id="GO:0106435">
    <property type="term" value="F:carboxylesterase activity"/>
    <property type="evidence" value="ECO:0007669"/>
    <property type="project" value="UniProtKB-EC"/>
</dbReference>
<accession>A0A1M7YXQ1</accession>
<dbReference type="OrthoDB" id="9771666at2"/>
<dbReference type="Proteomes" id="UP000184600">
    <property type="component" value="Unassembled WGS sequence"/>
</dbReference>
<sequence length="321" mass="35715">MIKKQPEQHSLSDMIESSFESETFPESHVFAEGIQILPAGYDEKCCRVHFSVPYTTRDSGPLHLHIIEPKQTIEEGKTYPLILYVQGSAWLAQDTGSQVAQLSRFAQRGFVIAVVEYRPSTVAPFPAQVIDTKTAIRYMMQHAADYHADPQQVFLWGDSSGGHTAVMVAVSQENEVLDECAAGDDTSLYPPIQLRGVIDYYGPADIAKMANEPSVLDHTGPDAPEGLLIGGVRPADHPELVRPTVPMNYLADAHGIPPVLIFHGSKDRIVPFGQSVLLYEALKQHDKEVYCYQLKGADHGGEPFWQQNILDIVEDFIRRYL</sequence>
<dbReference type="InterPro" id="IPR050300">
    <property type="entry name" value="GDXG_lipolytic_enzyme"/>
</dbReference>
<dbReference type="Gene3D" id="3.40.50.1820">
    <property type="entry name" value="alpha/beta hydrolase"/>
    <property type="match status" value="1"/>
</dbReference>
<dbReference type="SUPFAM" id="SSF53474">
    <property type="entry name" value="alpha/beta-Hydrolases"/>
    <property type="match status" value="1"/>
</dbReference>
<dbReference type="InterPro" id="IPR049492">
    <property type="entry name" value="BD-FAE-like_dom"/>
</dbReference>
<dbReference type="Pfam" id="PF20434">
    <property type="entry name" value="BD-FAE"/>
    <property type="match status" value="1"/>
</dbReference>